<accession>A0A7X5V9F4</accession>
<evidence type="ECO:0000313" key="2">
    <source>
        <dbReference type="EMBL" id="NIK57028.1"/>
    </source>
</evidence>
<reference evidence="2 3" key="1">
    <citation type="submission" date="2020-03" db="EMBL/GenBank/DDBJ databases">
        <title>Sequencing the genomes of 1000 actinobacteria strains.</title>
        <authorList>
            <person name="Klenk H.-P."/>
        </authorList>
    </citation>
    <scope>NUCLEOTIDE SEQUENCE [LARGE SCALE GENOMIC DNA]</scope>
    <source>
        <strain evidence="2 3">DSM 45490</strain>
    </source>
</reference>
<dbReference type="Pfam" id="PF08843">
    <property type="entry name" value="AbiEii"/>
    <property type="match status" value="1"/>
</dbReference>
<dbReference type="InterPro" id="IPR014942">
    <property type="entry name" value="AbiEii"/>
</dbReference>
<dbReference type="AlphaFoldDB" id="A0A7X5V9F4"/>
<proteinExistence type="predicted"/>
<gene>
    <name evidence="2" type="ORF">BJY22_002745</name>
</gene>
<keyword evidence="3" id="KW-1185">Reference proteome</keyword>
<evidence type="ECO:0000313" key="3">
    <source>
        <dbReference type="Proteomes" id="UP000555407"/>
    </source>
</evidence>
<name>A0A7X5V9F4_9ACTN</name>
<organism evidence="2 3">
    <name type="scientific">Kribbella shirazensis</name>
    <dbReference type="NCBI Taxonomy" id="1105143"/>
    <lineage>
        <taxon>Bacteria</taxon>
        <taxon>Bacillati</taxon>
        <taxon>Actinomycetota</taxon>
        <taxon>Actinomycetes</taxon>
        <taxon>Propionibacteriales</taxon>
        <taxon>Kribbellaceae</taxon>
        <taxon>Kribbella</taxon>
    </lineage>
</organism>
<dbReference type="RefSeq" id="WP_167206824.1">
    <property type="nucleotide sequence ID" value="NZ_JAASRO010000001.1"/>
</dbReference>
<evidence type="ECO:0008006" key="4">
    <source>
        <dbReference type="Google" id="ProtNLM"/>
    </source>
</evidence>
<protein>
    <recommendedName>
        <fullName evidence="4">Nucleotidyl transferase AbiEii/AbiGii toxin family protein</fullName>
    </recommendedName>
</protein>
<dbReference type="EMBL" id="JAASRO010000001">
    <property type="protein sequence ID" value="NIK57028.1"/>
    <property type="molecule type" value="Genomic_DNA"/>
</dbReference>
<comment type="caution">
    <text evidence="2">The sequence shown here is derived from an EMBL/GenBank/DDBJ whole genome shotgun (WGS) entry which is preliminary data.</text>
</comment>
<feature type="region of interest" description="Disordered" evidence="1">
    <location>
        <begin position="215"/>
        <end position="260"/>
    </location>
</feature>
<feature type="compositionally biased region" description="Low complexity" evidence="1">
    <location>
        <begin position="234"/>
        <end position="244"/>
    </location>
</feature>
<dbReference type="Proteomes" id="UP000555407">
    <property type="component" value="Unassembled WGS sequence"/>
</dbReference>
<sequence length="260" mass="27951">MKPEHERATRIALDSLRDKGFALAGGNALSRHGIGSRASDDIDLFTNQMNQDVGETATAARDAFEAQGYSTDMIRQGPHHARIEVSKGDEKAQIDFGKDFRSKPPVESEVGPVISVEDAVGSKVGSIYTRGEAKDFVDVDAAMQAGYSTDHLMQLADAREASPMDRPMFASLLDDARRIPDAQYAEYGLDAEQTAGLKERMGAWANQIRAREANPDIDRSVGLLNSGQAMPGEAQAAGSSAAAGHRQSLSQERSRGERGS</sequence>
<evidence type="ECO:0000256" key="1">
    <source>
        <dbReference type="SAM" id="MobiDB-lite"/>
    </source>
</evidence>